<evidence type="ECO:0000313" key="2">
    <source>
        <dbReference type="EMBL" id="KII62236.1"/>
    </source>
</evidence>
<evidence type="ECO:0000256" key="1">
    <source>
        <dbReference type="ARBA" id="ARBA00006545"/>
    </source>
</evidence>
<dbReference type="PANTHER" id="PTHR16166:SF93">
    <property type="entry name" value="INTERMEMBRANE LIPID TRANSFER PROTEIN VPS13"/>
    <property type="match status" value="1"/>
</dbReference>
<dbReference type="Proteomes" id="UP000031668">
    <property type="component" value="Unassembled WGS sequence"/>
</dbReference>
<name>A0A0C2MKV5_THEKT</name>
<accession>A0A0C2MKV5</accession>
<dbReference type="AlphaFoldDB" id="A0A0C2MKV5"/>
<dbReference type="GO" id="GO:0006623">
    <property type="term" value="P:protein targeting to vacuole"/>
    <property type="evidence" value="ECO:0007669"/>
    <property type="project" value="TreeGrafter"/>
</dbReference>
<sequence length="813" mass="92618">MINLESQGYNKAIQYRSLVNKNIILFSPGHSLYFSGICHWINDILTIEFRHLKAEMFDSVCINFSSAVVQCYNKIDFYRLSPRQQVFFSSCYSHDKNLHKVECNEVLCSNSSILCFSNIIDKITKIEGGMNLWVAKYIDANHIVYAITEDYNFAKYCSSTINERTRLNIDVKISGLSLSLVSCALSSELLLLSVFKNCNRWYVGSDESQLTLASLSFCKKMDSLYLRYLLEGAPIANIDNKRRVNFRSFTMVDDGIRFPLKLKSNFGIKFLFNISTSKEIQNVSVSVDKIQIDSPAYDHTNQVILSQTVFPPSVTGSDETEIKFLVASLFMNMSSNPRRKGDSKFKCIDYLKVLVQEFDIFLDVKLMLTLAKYFDQIMYLFGKDDQFNDTRVEYDEEEHEMFKYSLKYFHLSPLKFNITITSASIHDKTTKHLNSVDSNFDSFRGLITLILIHFPLMDISKTSISLPCLEFEDCAKLVTMTELLERSKHHYYSHMKKNLVKLMFNLKVTGNIVSSASQFARGMKSFVYEPYKGVVRSNQFGKGVLIGFKGLYSGTIGNAANVLTSISDSIGKGLASLTFDSDHEATRQDILKIREENPVKGFMMSGLGVFRGFGSGVTGLIKTPIQAFQETKEVSGVFKGIGKGISGLIAKPIGGIVDFTSSGFNLISTAGEKPRIVRPRREERCFYFDEIIRLIDFEEIKKYDLFKRIRKKFKTLSRDQYFYGEFNNNQFILITDRHISVTVPDDVFGSSLLYCFELVSIVQCRYTGDLVEIRLDEKSESEKGKLKNLYIIKMPSDQSASIFANCLSRLICS</sequence>
<comment type="similarity">
    <text evidence="1">Belongs to the VPS13 family.</text>
</comment>
<protein>
    <submittedName>
        <fullName evidence="2">Vacuolar protein sorting-associated protein 13C</fullName>
    </submittedName>
</protein>
<organism evidence="2 3">
    <name type="scientific">Thelohanellus kitauei</name>
    <name type="common">Myxosporean</name>
    <dbReference type="NCBI Taxonomy" id="669202"/>
    <lineage>
        <taxon>Eukaryota</taxon>
        <taxon>Metazoa</taxon>
        <taxon>Cnidaria</taxon>
        <taxon>Myxozoa</taxon>
        <taxon>Myxosporea</taxon>
        <taxon>Bivalvulida</taxon>
        <taxon>Platysporina</taxon>
        <taxon>Myxobolidae</taxon>
        <taxon>Thelohanellus</taxon>
    </lineage>
</organism>
<dbReference type="EMBL" id="JWZT01005048">
    <property type="protein sequence ID" value="KII62236.1"/>
    <property type="molecule type" value="Genomic_DNA"/>
</dbReference>
<dbReference type="PANTHER" id="PTHR16166">
    <property type="entry name" value="VACUOLAR PROTEIN SORTING-ASSOCIATED PROTEIN VPS13"/>
    <property type="match status" value="1"/>
</dbReference>
<proteinExistence type="inferred from homology"/>
<evidence type="ECO:0000313" key="3">
    <source>
        <dbReference type="Proteomes" id="UP000031668"/>
    </source>
</evidence>
<dbReference type="InterPro" id="IPR026847">
    <property type="entry name" value="VPS13"/>
</dbReference>
<keyword evidence="3" id="KW-1185">Reference proteome</keyword>
<reference evidence="2 3" key="1">
    <citation type="journal article" date="2014" name="Genome Biol. Evol.">
        <title>The genome of the myxosporean Thelohanellus kitauei shows adaptations to nutrient acquisition within its fish host.</title>
        <authorList>
            <person name="Yang Y."/>
            <person name="Xiong J."/>
            <person name="Zhou Z."/>
            <person name="Huo F."/>
            <person name="Miao W."/>
            <person name="Ran C."/>
            <person name="Liu Y."/>
            <person name="Zhang J."/>
            <person name="Feng J."/>
            <person name="Wang M."/>
            <person name="Wang M."/>
            <person name="Wang L."/>
            <person name="Yao B."/>
        </authorList>
    </citation>
    <scope>NUCLEOTIDE SEQUENCE [LARGE SCALE GENOMIC DNA]</scope>
    <source>
        <strain evidence="2">Wuqing</strain>
    </source>
</reference>
<dbReference type="OrthoDB" id="5979724at2759"/>
<gene>
    <name evidence="2" type="ORF">RF11_06873</name>
</gene>
<comment type="caution">
    <text evidence="2">The sequence shown here is derived from an EMBL/GenBank/DDBJ whole genome shotgun (WGS) entry which is preliminary data.</text>
</comment>
<dbReference type="GO" id="GO:0045053">
    <property type="term" value="P:protein retention in Golgi apparatus"/>
    <property type="evidence" value="ECO:0007669"/>
    <property type="project" value="TreeGrafter"/>
</dbReference>